<dbReference type="EMBL" id="LAZR01017394">
    <property type="protein sequence ID" value="KKM00615.1"/>
    <property type="molecule type" value="Genomic_DNA"/>
</dbReference>
<feature type="region of interest" description="Disordered" evidence="1">
    <location>
        <begin position="57"/>
        <end position="95"/>
    </location>
</feature>
<reference evidence="2" key="1">
    <citation type="journal article" date="2015" name="Nature">
        <title>Complex archaea that bridge the gap between prokaryotes and eukaryotes.</title>
        <authorList>
            <person name="Spang A."/>
            <person name="Saw J.H."/>
            <person name="Jorgensen S.L."/>
            <person name="Zaremba-Niedzwiedzka K."/>
            <person name="Martijn J."/>
            <person name="Lind A.E."/>
            <person name="van Eijk R."/>
            <person name="Schleper C."/>
            <person name="Guy L."/>
            <person name="Ettema T.J."/>
        </authorList>
    </citation>
    <scope>NUCLEOTIDE SEQUENCE</scope>
</reference>
<protein>
    <submittedName>
        <fullName evidence="2">Uncharacterized protein</fullName>
    </submittedName>
</protein>
<evidence type="ECO:0000313" key="2">
    <source>
        <dbReference type="EMBL" id="KKM00615.1"/>
    </source>
</evidence>
<comment type="caution">
    <text evidence="2">The sequence shown here is derived from an EMBL/GenBank/DDBJ whole genome shotgun (WGS) entry which is preliminary data.</text>
</comment>
<proteinExistence type="predicted"/>
<accession>A0A0F9GNY3</accession>
<name>A0A0F9GNY3_9ZZZZ</name>
<feature type="compositionally biased region" description="Acidic residues" evidence="1">
    <location>
        <begin position="61"/>
        <end position="70"/>
    </location>
</feature>
<gene>
    <name evidence="2" type="ORF">LCGC14_1802660</name>
</gene>
<organism evidence="2">
    <name type="scientific">marine sediment metagenome</name>
    <dbReference type="NCBI Taxonomy" id="412755"/>
    <lineage>
        <taxon>unclassified sequences</taxon>
        <taxon>metagenomes</taxon>
        <taxon>ecological metagenomes</taxon>
    </lineage>
</organism>
<evidence type="ECO:0000256" key="1">
    <source>
        <dbReference type="SAM" id="MobiDB-lite"/>
    </source>
</evidence>
<dbReference type="AlphaFoldDB" id="A0A0F9GNY3"/>
<sequence>MELAKKPVKFLCNADAPTLSISVPKTEHHYLFYRNQPYLVKFDLDIEFFDEDLRFDRVDDVPEPEEPENQEEPKEEVAEDATGQESDLVPEKKYSKEELHKMRKSDLREELKLLAPDRSCPVRKSNIINLILEVQ</sequence>